<dbReference type="InterPro" id="IPR000415">
    <property type="entry name" value="Nitroreductase-like"/>
</dbReference>
<evidence type="ECO:0000256" key="6">
    <source>
        <dbReference type="ARBA" id="ARBA00023027"/>
    </source>
</evidence>
<feature type="binding site" description="in other chain" evidence="8">
    <location>
        <begin position="133"/>
        <end position="135"/>
    </location>
    <ligand>
        <name>FMN</name>
        <dbReference type="ChEBI" id="CHEBI:58210"/>
        <note>ligand shared between dimeric partners</note>
    </ligand>
</feature>
<accession>A0AAW7XNG7</accession>
<comment type="similarity">
    <text evidence="1 7">Belongs to the nitroreductase family.</text>
</comment>
<keyword evidence="3 7" id="KW-0288">FMN</keyword>
<dbReference type="GO" id="GO:0016491">
    <property type="term" value="F:oxidoreductase activity"/>
    <property type="evidence" value="ECO:0007669"/>
    <property type="project" value="UniProtKB-UniRule"/>
</dbReference>
<dbReference type="RefSeq" id="WP_303551742.1">
    <property type="nucleotide sequence ID" value="NZ_JAUOPG010000010.1"/>
</dbReference>
<dbReference type="EMBL" id="JAUOPG010000010">
    <property type="protein sequence ID" value="MDO6454878.1"/>
    <property type="molecule type" value="Genomic_DNA"/>
</dbReference>
<dbReference type="InterPro" id="IPR026021">
    <property type="entry name" value="YdjA-like"/>
</dbReference>
<evidence type="ECO:0000256" key="3">
    <source>
        <dbReference type="ARBA" id="ARBA00022643"/>
    </source>
</evidence>
<keyword evidence="5 7" id="KW-0560">Oxidoreductase</keyword>
<reference evidence="10" key="1">
    <citation type="submission" date="2023-07" db="EMBL/GenBank/DDBJ databases">
        <title>Genome content predicts the carbon catabolic preferences of heterotrophic bacteria.</title>
        <authorList>
            <person name="Gralka M."/>
        </authorList>
    </citation>
    <scope>NUCLEOTIDE SEQUENCE</scope>
    <source>
        <strain evidence="10">I2M16</strain>
    </source>
</reference>
<gene>
    <name evidence="10" type="ORF">Q4490_15000</name>
</gene>
<feature type="binding site" evidence="8">
    <location>
        <position position="35"/>
    </location>
    <ligand>
        <name>FMN</name>
        <dbReference type="ChEBI" id="CHEBI:58210"/>
        <note>ligand shared between dimeric partners</note>
    </ligand>
</feature>
<dbReference type="PIRSF" id="PIRSF000232">
    <property type="entry name" value="YdjA"/>
    <property type="match status" value="1"/>
</dbReference>
<evidence type="ECO:0000256" key="1">
    <source>
        <dbReference type="ARBA" id="ARBA00007118"/>
    </source>
</evidence>
<dbReference type="Gene3D" id="3.40.109.10">
    <property type="entry name" value="NADH Oxidase"/>
    <property type="match status" value="1"/>
</dbReference>
<comment type="cofactor">
    <cofactor evidence="8">
        <name>FMN</name>
        <dbReference type="ChEBI" id="CHEBI:58210"/>
    </cofactor>
    <text evidence="8">Binds 1 FMN per subunit.</text>
</comment>
<proteinExistence type="inferred from homology"/>
<comment type="caution">
    <text evidence="10">The sequence shown here is derived from an EMBL/GenBank/DDBJ whole genome shotgun (WGS) entry which is preliminary data.</text>
</comment>
<sequence length="185" mass="20151">MDALELLHKRVSAPVLMEPGPNAEQLDSMLLAAQRAPDHGELKPWRFMLVEGEARHALGDLYVKAGKAANAMIDDEKVAKLQKMPLRAPAILVAIAVTQEHPKVPEVEQIITAGCAAQGVIQAAYAMGLGAMWRTGEMAFDPTVKAGLGLQSHEHIFGFIYLGTTKRFREADLSLDREKLSVWGA</sequence>
<evidence type="ECO:0000256" key="7">
    <source>
        <dbReference type="PIRNR" id="PIRNR000232"/>
    </source>
</evidence>
<evidence type="ECO:0000256" key="8">
    <source>
        <dbReference type="PIRSR" id="PIRSR000232-1"/>
    </source>
</evidence>
<dbReference type="Proteomes" id="UP001169862">
    <property type="component" value="Unassembled WGS sequence"/>
</dbReference>
<evidence type="ECO:0000256" key="5">
    <source>
        <dbReference type="ARBA" id="ARBA00023002"/>
    </source>
</evidence>
<feature type="binding site" evidence="8">
    <location>
        <position position="39"/>
    </location>
    <ligand>
        <name>FMN</name>
        <dbReference type="ChEBI" id="CHEBI:58210"/>
        <note>ligand shared between dimeric partners</note>
    </ligand>
</feature>
<dbReference type="SUPFAM" id="SSF55469">
    <property type="entry name" value="FMN-dependent nitroreductase-like"/>
    <property type="match status" value="1"/>
</dbReference>
<dbReference type="Pfam" id="PF00881">
    <property type="entry name" value="Nitroreductase"/>
    <property type="match status" value="1"/>
</dbReference>
<organism evidence="10 11">
    <name type="scientific">Neptunomonas phycophila</name>
    <dbReference type="NCBI Taxonomy" id="1572645"/>
    <lineage>
        <taxon>Bacteria</taxon>
        <taxon>Pseudomonadati</taxon>
        <taxon>Pseudomonadota</taxon>
        <taxon>Gammaproteobacteria</taxon>
        <taxon>Oceanospirillales</taxon>
        <taxon>Oceanospirillaceae</taxon>
        <taxon>Neptunomonas</taxon>
    </lineage>
</organism>
<evidence type="ECO:0000313" key="10">
    <source>
        <dbReference type="EMBL" id="MDO6454878.1"/>
    </source>
</evidence>
<evidence type="ECO:0000259" key="9">
    <source>
        <dbReference type="Pfam" id="PF00881"/>
    </source>
</evidence>
<keyword evidence="6 7" id="KW-0520">NAD</keyword>
<evidence type="ECO:0000313" key="11">
    <source>
        <dbReference type="Proteomes" id="UP001169862"/>
    </source>
</evidence>
<dbReference type="CDD" id="cd02135">
    <property type="entry name" value="YdjA-like"/>
    <property type="match status" value="1"/>
</dbReference>
<feature type="domain" description="Nitroreductase" evidence="9">
    <location>
        <begin position="18"/>
        <end position="163"/>
    </location>
</feature>
<dbReference type="AlphaFoldDB" id="A0AAW7XNG7"/>
<evidence type="ECO:0000256" key="4">
    <source>
        <dbReference type="ARBA" id="ARBA00022857"/>
    </source>
</evidence>
<dbReference type="PANTHER" id="PTHR43821">
    <property type="entry name" value="NAD(P)H NITROREDUCTASE YDJA-RELATED"/>
    <property type="match status" value="1"/>
</dbReference>
<dbReference type="PANTHER" id="PTHR43821:SF1">
    <property type="entry name" value="NAD(P)H NITROREDUCTASE YDJA-RELATED"/>
    <property type="match status" value="1"/>
</dbReference>
<dbReference type="EC" id="1.-.-.-" evidence="7"/>
<protein>
    <recommendedName>
        <fullName evidence="7">Putative NAD(P)H nitroreductase</fullName>
        <ecNumber evidence="7">1.-.-.-</ecNumber>
    </recommendedName>
</protein>
<evidence type="ECO:0000256" key="2">
    <source>
        <dbReference type="ARBA" id="ARBA00022630"/>
    </source>
</evidence>
<name>A0AAW7XNG7_9GAMM</name>
<keyword evidence="2 7" id="KW-0285">Flavoprotein</keyword>
<dbReference type="InterPro" id="IPR029479">
    <property type="entry name" value="Nitroreductase"/>
</dbReference>
<keyword evidence="4 7" id="KW-0521">NADP</keyword>
<dbReference type="InterPro" id="IPR052530">
    <property type="entry name" value="NAD(P)H_nitroreductase"/>
</dbReference>
<feature type="binding site" description="in other chain" evidence="8">
    <location>
        <begin position="10"/>
        <end position="12"/>
    </location>
    <ligand>
        <name>FMN</name>
        <dbReference type="ChEBI" id="CHEBI:58210"/>
        <note>ligand shared between dimeric partners</note>
    </ligand>
</feature>